<dbReference type="Gene3D" id="3.40.50.720">
    <property type="entry name" value="NAD(P)-binding Rossmann-like Domain"/>
    <property type="match status" value="1"/>
</dbReference>
<dbReference type="EMBL" id="NVUS01000026">
    <property type="protein sequence ID" value="PCI97844.1"/>
    <property type="molecule type" value="Genomic_DNA"/>
</dbReference>
<proteinExistence type="inferred from homology"/>
<keyword evidence="8 11" id="KW-1133">Transmembrane helix</keyword>
<sequence>MVGEIMQETIYLTHILFLLAAAVLTVPIFQRLGLGSVLGYLTAGVIIGPWGIGLINQVEEIRHIAEFGVVFLLFIIGIELNFTRLMAMRRMVLGLGLSQFMITGSILAGVALFFNIPMDTAFIIGFGLALSSTAFGLQTLTEKNEMESLTGRTSFSILLLQDLAVVPLLTLVSFLAHDNATTWFSFLQGAFAIIAVILAGRFIVPPALRLVAASQNAEVFIAAAILVVLGTAWLLEAVGLSMALGAFLAGLILADSHYRHQIVADIQPFRGLLLGLFFMSVGMSVDFGILLDEPLLIAGLVGALLIIKIIVILGVCKIARINNGVSVRVSMLLSQSGEFGFVLFGLAVVLGLMDMELFKMLTLIIAMSMILAPFMNLFGESIEKRLRKNGKPTSSDGVITKLDAEYFIILVGFGRVGRRVAKILDAGSVSYLALDSNPDLVTKGEKDGFSVIYGDAGRYDVLNAMGAARAGAIVITIDEANITEQLVHLIRARYPKIPIYVRGHDQEHCEKLYKAGATIPVSETLEASLKLAGAALSVSGVSDETVSDLLDDFREVYYEGLSGN</sequence>
<dbReference type="InterPro" id="IPR036291">
    <property type="entry name" value="NAD(P)-bd_dom_sf"/>
</dbReference>
<dbReference type="GO" id="GO:0012505">
    <property type="term" value="C:endomembrane system"/>
    <property type="evidence" value="ECO:0007669"/>
    <property type="project" value="UniProtKB-SubCell"/>
</dbReference>
<evidence type="ECO:0000256" key="8">
    <source>
        <dbReference type="ARBA" id="ARBA00022989"/>
    </source>
</evidence>
<feature type="transmembrane region" description="Helical" evidence="11">
    <location>
        <begin position="297"/>
        <end position="319"/>
    </location>
</feature>
<feature type="domain" description="RCK N-terminal" evidence="12">
    <location>
        <begin position="404"/>
        <end position="522"/>
    </location>
</feature>
<gene>
    <name evidence="13" type="ORF">COB13_14875</name>
</gene>
<evidence type="ECO:0000256" key="3">
    <source>
        <dbReference type="ARBA" id="ARBA00022448"/>
    </source>
</evidence>
<protein>
    <submittedName>
        <fullName evidence="13">Transporter</fullName>
    </submittedName>
</protein>
<comment type="similarity">
    <text evidence="2">Belongs to the monovalent cation:proton antiporter 2 (CPA2) transporter (TC 2.A.37) family.</text>
</comment>
<evidence type="ECO:0000256" key="2">
    <source>
        <dbReference type="ARBA" id="ARBA00005551"/>
    </source>
</evidence>
<dbReference type="PANTHER" id="PTHR46157:SF4">
    <property type="entry name" value="K(+) EFFLUX ANTIPORTER 3, CHLOROPLASTIC"/>
    <property type="match status" value="1"/>
</dbReference>
<dbReference type="GO" id="GO:0006813">
    <property type="term" value="P:potassium ion transport"/>
    <property type="evidence" value="ECO:0007669"/>
    <property type="project" value="UniProtKB-KW"/>
</dbReference>
<dbReference type="PANTHER" id="PTHR46157">
    <property type="entry name" value="K(+) EFFLUX ANTIPORTER 3, CHLOROPLASTIC"/>
    <property type="match status" value="1"/>
</dbReference>
<dbReference type="Gene3D" id="1.20.1530.20">
    <property type="match status" value="1"/>
</dbReference>
<reference key="1">
    <citation type="submission" date="2017-08" db="EMBL/GenBank/DDBJ databases">
        <title>A dynamic microbial community with high functional redundancy inhabits the cold, oxic subseafloor aquifer.</title>
        <authorList>
            <person name="Tully B.J."/>
            <person name="Wheat C.G."/>
            <person name="Glazer B.T."/>
            <person name="Huber J.A."/>
        </authorList>
    </citation>
    <scope>NUCLEOTIDE SEQUENCE [LARGE SCALE GENOMIC DNA]</scope>
</reference>
<dbReference type="GO" id="GO:1902600">
    <property type="term" value="P:proton transmembrane transport"/>
    <property type="evidence" value="ECO:0007669"/>
    <property type="project" value="InterPro"/>
</dbReference>
<keyword evidence="5" id="KW-0633">Potassium transport</keyword>
<evidence type="ECO:0000256" key="1">
    <source>
        <dbReference type="ARBA" id="ARBA00004127"/>
    </source>
</evidence>
<evidence type="ECO:0000256" key="7">
    <source>
        <dbReference type="ARBA" id="ARBA00022958"/>
    </source>
</evidence>
<keyword evidence="9" id="KW-0406">Ion transport</keyword>
<reference evidence="13" key="2">
    <citation type="journal article" date="2018" name="ISME J.">
        <title>A dynamic microbial community with high functional redundancy inhabits the cold, oxic subseafloor aquifer.</title>
        <authorList>
            <person name="Tully B.J."/>
            <person name="Wheat C.G."/>
            <person name="Glazer B.T."/>
            <person name="Huber J.A."/>
        </authorList>
    </citation>
    <scope>NUCLEOTIDE SEQUENCE</scope>
    <source>
        <strain evidence="13">NORP83</strain>
    </source>
</reference>
<accession>A0A2A4YSW0</accession>
<dbReference type="AlphaFoldDB" id="A0A2A4YSW0"/>
<feature type="transmembrane region" description="Helical" evidence="11">
    <location>
        <begin position="183"/>
        <end position="204"/>
    </location>
</feature>
<evidence type="ECO:0000259" key="12">
    <source>
        <dbReference type="PROSITE" id="PS51201"/>
    </source>
</evidence>
<dbReference type="InterPro" id="IPR003148">
    <property type="entry name" value="RCK_N"/>
</dbReference>
<organism evidence="13">
    <name type="scientific">OCS116 cluster bacterium</name>
    <dbReference type="NCBI Taxonomy" id="2030921"/>
    <lineage>
        <taxon>Bacteria</taxon>
        <taxon>Pseudomonadati</taxon>
        <taxon>Pseudomonadota</taxon>
        <taxon>Alphaproteobacteria</taxon>
        <taxon>OCS116 cluster</taxon>
    </lineage>
</organism>
<dbReference type="InterPro" id="IPR004771">
    <property type="entry name" value="K/H_exchanger"/>
</dbReference>
<evidence type="ECO:0000313" key="13">
    <source>
        <dbReference type="EMBL" id="PCI97844.1"/>
    </source>
</evidence>
<evidence type="ECO:0000256" key="6">
    <source>
        <dbReference type="ARBA" id="ARBA00022692"/>
    </source>
</evidence>
<feature type="transmembrane region" description="Helical" evidence="11">
    <location>
        <begin position="37"/>
        <end position="55"/>
    </location>
</feature>
<keyword evidence="6 11" id="KW-0812">Transmembrane</keyword>
<dbReference type="SUPFAM" id="SSF51735">
    <property type="entry name" value="NAD(P)-binding Rossmann-fold domains"/>
    <property type="match status" value="1"/>
</dbReference>
<feature type="transmembrane region" description="Helical" evidence="11">
    <location>
        <begin position="216"/>
        <end position="234"/>
    </location>
</feature>
<dbReference type="GO" id="GO:0008324">
    <property type="term" value="F:monoatomic cation transmembrane transporter activity"/>
    <property type="evidence" value="ECO:0007669"/>
    <property type="project" value="InterPro"/>
</dbReference>
<feature type="transmembrane region" description="Helical" evidence="11">
    <location>
        <begin position="157"/>
        <end position="177"/>
    </location>
</feature>
<evidence type="ECO:0000256" key="4">
    <source>
        <dbReference type="ARBA" id="ARBA00022449"/>
    </source>
</evidence>
<dbReference type="Pfam" id="PF02254">
    <property type="entry name" value="TrkA_N"/>
    <property type="match status" value="1"/>
</dbReference>
<feature type="transmembrane region" description="Helical" evidence="11">
    <location>
        <begin position="270"/>
        <end position="291"/>
    </location>
</feature>
<evidence type="ECO:0000256" key="5">
    <source>
        <dbReference type="ARBA" id="ARBA00022538"/>
    </source>
</evidence>
<comment type="subcellular location">
    <subcellularLocation>
        <location evidence="1">Endomembrane system</location>
        <topology evidence="1">Multi-pass membrane protein</topology>
    </subcellularLocation>
</comment>
<dbReference type="GO" id="GO:0015297">
    <property type="term" value="F:antiporter activity"/>
    <property type="evidence" value="ECO:0007669"/>
    <property type="project" value="UniProtKB-KW"/>
</dbReference>
<keyword evidence="3" id="KW-0813">Transport</keyword>
<feature type="transmembrane region" description="Helical" evidence="11">
    <location>
        <begin position="331"/>
        <end position="352"/>
    </location>
</feature>
<feature type="transmembrane region" description="Helical" evidence="11">
    <location>
        <begin position="61"/>
        <end position="80"/>
    </location>
</feature>
<dbReference type="PROSITE" id="PS51201">
    <property type="entry name" value="RCK_N"/>
    <property type="match status" value="1"/>
</dbReference>
<keyword evidence="7" id="KW-0630">Potassium</keyword>
<dbReference type="NCBIfam" id="TIGR00932">
    <property type="entry name" value="2a37"/>
    <property type="match status" value="1"/>
</dbReference>
<dbReference type="Pfam" id="PF00999">
    <property type="entry name" value="Na_H_Exchanger"/>
    <property type="match status" value="1"/>
</dbReference>
<feature type="transmembrane region" description="Helical" evidence="11">
    <location>
        <begin position="358"/>
        <end position="378"/>
    </location>
</feature>
<comment type="caution">
    <text evidence="13">The sequence shown here is derived from an EMBL/GenBank/DDBJ whole genome shotgun (WGS) entry which is preliminary data.</text>
</comment>
<evidence type="ECO:0000256" key="9">
    <source>
        <dbReference type="ARBA" id="ARBA00023065"/>
    </source>
</evidence>
<dbReference type="InterPro" id="IPR006153">
    <property type="entry name" value="Cation/H_exchanger_TM"/>
</dbReference>
<keyword evidence="10 11" id="KW-0472">Membrane</keyword>
<evidence type="ECO:0000256" key="10">
    <source>
        <dbReference type="ARBA" id="ARBA00023136"/>
    </source>
</evidence>
<evidence type="ECO:0000256" key="11">
    <source>
        <dbReference type="SAM" id="Phobius"/>
    </source>
</evidence>
<feature type="transmembrane region" description="Helical" evidence="11">
    <location>
        <begin position="92"/>
        <end position="114"/>
    </location>
</feature>
<dbReference type="GO" id="GO:0005886">
    <property type="term" value="C:plasma membrane"/>
    <property type="evidence" value="ECO:0007669"/>
    <property type="project" value="TreeGrafter"/>
</dbReference>
<dbReference type="InterPro" id="IPR038770">
    <property type="entry name" value="Na+/solute_symporter_sf"/>
</dbReference>
<name>A0A2A4YSW0_9PROT</name>
<keyword evidence="4" id="KW-0050">Antiport</keyword>
<dbReference type="FunFam" id="3.40.50.720:FF:000036">
    <property type="entry name" value="Glutathione-regulated potassium-efflux system protein KefB"/>
    <property type="match status" value="1"/>
</dbReference>
<feature type="transmembrane region" description="Helical" evidence="11">
    <location>
        <begin position="12"/>
        <end position="30"/>
    </location>
</feature>